<dbReference type="Proteomes" id="UP000467841">
    <property type="component" value="Unassembled WGS sequence"/>
</dbReference>
<evidence type="ECO:0000313" key="3">
    <source>
        <dbReference type="Proteomes" id="UP000467841"/>
    </source>
</evidence>
<evidence type="ECO:0000313" key="2">
    <source>
        <dbReference type="EMBL" id="CAA7031228.1"/>
    </source>
</evidence>
<sequence length="126" mass="14034">MPPKKGRNKKTLKHKRTEAEDEEHEREVVSGDDCEVVGDEDCDEVGNEAADEEEDGNNLGVQEEGCQDLCVHFGEAARDEEVGSDADSGDDIWNDDRIPDPLSSEDEDDEEESARRETEDPDELLA</sequence>
<accession>A0A6D2J134</accession>
<keyword evidence="3" id="KW-1185">Reference proteome</keyword>
<feature type="compositionally biased region" description="Acidic residues" evidence="1">
    <location>
        <begin position="103"/>
        <end position="112"/>
    </location>
</feature>
<name>A0A6D2J134_9BRAS</name>
<feature type="region of interest" description="Disordered" evidence="1">
    <location>
        <begin position="77"/>
        <end position="126"/>
    </location>
</feature>
<protein>
    <submittedName>
        <fullName evidence="2">Uncharacterized protein</fullName>
    </submittedName>
</protein>
<dbReference type="EMBL" id="CACVBM020001105">
    <property type="protein sequence ID" value="CAA7031228.1"/>
    <property type="molecule type" value="Genomic_DNA"/>
</dbReference>
<dbReference type="AlphaFoldDB" id="A0A6D2J134"/>
<feature type="region of interest" description="Disordered" evidence="1">
    <location>
        <begin position="1"/>
        <end position="63"/>
    </location>
</feature>
<organism evidence="2 3">
    <name type="scientific">Microthlaspi erraticum</name>
    <dbReference type="NCBI Taxonomy" id="1685480"/>
    <lineage>
        <taxon>Eukaryota</taxon>
        <taxon>Viridiplantae</taxon>
        <taxon>Streptophyta</taxon>
        <taxon>Embryophyta</taxon>
        <taxon>Tracheophyta</taxon>
        <taxon>Spermatophyta</taxon>
        <taxon>Magnoliopsida</taxon>
        <taxon>eudicotyledons</taxon>
        <taxon>Gunneridae</taxon>
        <taxon>Pentapetalae</taxon>
        <taxon>rosids</taxon>
        <taxon>malvids</taxon>
        <taxon>Brassicales</taxon>
        <taxon>Brassicaceae</taxon>
        <taxon>Coluteocarpeae</taxon>
        <taxon>Microthlaspi</taxon>
    </lineage>
</organism>
<proteinExistence type="predicted"/>
<gene>
    <name evidence="2" type="ORF">MERR_LOCUS18463</name>
</gene>
<dbReference type="OrthoDB" id="10639536at2759"/>
<feature type="compositionally biased region" description="Basic residues" evidence="1">
    <location>
        <begin position="1"/>
        <end position="16"/>
    </location>
</feature>
<feature type="compositionally biased region" description="Acidic residues" evidence="1">
    <location>
        <begin position="82"/>
        <end position="93"/>
    </location>
</feature>
<reference evidence="2" key="1">
    <citation type="submission" date="2020-01" db="EMBL/GenBank/DDBJ databases">
        <authorList>
            <person name="Mishra B."/>
        </authorList>
    </citation>
    <scope>NUCLEOTIDE SEQUENCE [LARGE SCALE GENOMIC DNA]</scope>
</reference>
<comment type="caution">
    <text evidence="2">The sequence shown here is derived from an EMBL/GenBank/DDBJ whole genome shotgun (WGS) entry which is preliminary data.</text>
</comment>
<evidence type="ECO:0000256" key="1">
    <source>
        <dbReference type="SAM" id="MobiDB-lite"/>
    </source>
</evidence>
<feature type="compositionally biased region" description="Acidic residues" evidence="1">
    <location>
        <begin position="19"/>
        <end position="56"/>
    </location>
</feature>